<evidence type="ECO:0000259" key="5">
    <source>
        <dbReference type="Pfam" id="PF00884"/>
    </source>
</evidence>
<dbReference type="CDD" id="cd16151">
    <property type="entry name" value="sulfatase_like"/>
    <property type="match status" value="1"/>
</dbReference>
<dbReference type="RefSeq" id="WP_048643601.1">
    <property type="nucleotide sequence ID" value="NZ_CP012040.1"/>
</dbReference>
<dbReference type="InterPro" id="IPR050738">
    <property type="entry name" value="Sulfatase"/>
</dbReference>
<evidence type="ECO:0000256" key="3">
    <source>
        <dbReference type="ARBA" id="ARBA00022801"/>
    </source>
</evidence>
<keyword evidence="2" id="KW-0479">Metal-binding</keyword>
<dbReference type="AlphaFoldDB" id="A0A0H4PKI6"/>
<dbReference type="KEGG" id="camu:CA2015_4150"/>
<organism evidence="6 7">
    <name type="scientific">Cyclobacterium amurskyense</name>
    <dbReference type="NCBI Taxonomy" id="320787"/>
    <lineage>
        <taxon>Bacteria</taxon>
        <taxon>Pseudomonadati</taxon>
        <taxon>Bacteroidota</taxon>
        <taxon>Cytophagia</taxon>
        <taxon>Cytophagales</taxon>
        <taxon>Cyclobacteriaceae</taxon>
        <taxon>Cyclobacterium</taxon>
    </lineage>
</organism>
<sequence>MRYAFLIICLYFLSFQGVFSQEQPNIILIMADDLGYEALAAYGNDYNQTPHLDKMIAGGMKFENAHSMPLCTPSRVQLMTGKYNFRNYKGFGILDPKETTFGHLLKAQGYATCVVGKWQLYGNVKQRELAAGQGGSLPLEAGFDNYRLWQVKELGSRYKDPLLDTRETGVEMFEGKYGPDLFVDYLETFMEKNTTNPFFAYFPMVLTHDPFEPIPSSVAFSDYDPKTRLNDPELFSDMVKHMDHLVGRIIKKITDLGIAENTLILFIGDNGTDRDVTSTVNGVLLQGNKGYTNDLGTHVPMIAYWPGKIKAGSINPNLIDFTDFVPTLMEASGAEMKGDKFFTDGISFYPQLLGNENPKNKREWIFCHYAPNWGKFAPRTFIHNTELKLYKNGEIYQLKEDLYEKKAVKKADLDKKSQKVIRSFEKVLTRNMQ</sequence>
<dbReference type="InterPro" id="IPR000917">
    <property type="entry name" value="Sulfatase_N"/>
</dbReference>
<keyword evidence="7" id="KW-1185">Reference proteome</keyword>
<dbReference type="Gene3D" id="3.40.720.10">
    <property type="entry name" value="Alkaline Phosphatase, subunit A"/>
    <property type="match status" value="1"/>
</dbReference>
<accession>A0A0H4PKI6</accession>
<evidence type="ECO:0000256" key="1">
    <source>
        <dbReference type="ARBA" id="ARBA00008779"/>
    </source>
</evidence>
<comment type="similarity">
    <text evidence="1">Belongs to the sulfatase family.</text>
</comment>
<reference evidence="6 7" key="1">
    <citation type="submission" date="2015-07" db="EMBL/GenBank/DDBJ databases">
        <authorList>
            <person name="Kim K.M."/>
        </authorList>
    </citation>
    <scope>NUCLEOTIDE SEQUENCE [LARGE SCALE GENOMIC DNA]</scope>
    <source>
        <strain evidence="6 7">KCTC 12363</strain>
    </source>
</reference>
<dbReference type="InterPro" id="IPR017850">
    <property type="entry name" value="Alkaline_phosphatase_core_sf"/>
</dbReference>
<dbReference type="Pfam" id="PF00884">
    <property type="entry name" value="Sulfatase"/>
    <property type="match status" value="1"/>
</dbReference>
<evidence type="ECO:0000313" key="6">
    <source>
        <dbReference type="EMBL" id="AKP53503.1"/>
    </source>
</evidence>
<dbReference type="Proteomes" id="UP000036520">
    <property type="component" value="Chromosome"/>
</dbReference>
<evidence type="ECO:0000313" key="7">
    <source>
        <dbReference type="Proteomes" id="UP000036520"/>
    </source>
</evidence>
<name>A0A0H4PKI6_9BACT</name>
<dbReference type="GO" id="GO:0046872">
    <property type="term" value="F:metal ion binding"/>
    <property type="evidence" value="ECO:0007669"/>
    <property type="project" value="UniProtKB-KW"/>
</dbReference>
<protein>
    <submittedName>
        <fullName evidence="6">Arylsulfatase</fullName>
    </submittedName>
</protein>
<gene>
    <name evidence="6" type="ORF">CA2015_4150</name>
</gene>
<keyword evidence="3" id="KW-0378">Hydrolase</keyword>
<evidence type="ECO:0000256" key="2">
    <source>
        <dbReference type="ARBA" id="ARBA00022723"/>
    </source>
</evidence>
<proteinExistence type="inferred from homology"/>
<dbReference type="STRING" id="320787.CA2015_4150"/>
<dbReference type="InterPro" id="IPR024607">
    <property type="entry name" value="Sulfatase_CS"/>
</dbReference>
<dbReference type="EMBL" id="CP012040">
    <property type="protein sequence ID" value="AKP53503.1"/>
    <property type="molecule type" value="Genomic_DNA"/>
</dbReference>
<evidence type="ECO:0000256" key="4">
    <source>
        <dbReference type="ARBA" id="ARBA00022837"/>
    </source>
</evidence>
<dbReference type="PANTHER" id="PTHR42693:SF53">
    <property type="entry name" value="ENDO-4-O-SULFATASE"/>
    <property type="match status" value="1"/>
</dbReference>
<dbReference type="SUPFAM" id="SSF53649">
    <property type="entry name" value="Alkaline phosphatase-like"/>
    <property type="match status" value="1"/>
</dbReference>
<dbReference type="PATRIC" id="fig|320787.5.peg.4548"/>
<dbReference type="PROSITE" id="PS00523">
    <property type="entry name" value="SULFATASE_1"/>
    <property type="match status" value="1"/>
</dbReference>
<dbReference type="GO" id="GO:0004065">
    <property type="term" value="F:arylsulfatase activity"/>
    <property type="evidence" value="ECO:0007669"/>
    <property type="project" value="TreeGrafter"/>
</dbReference>
<dbReference type="PANTHER" id="PTHR42693">
    <property type="entry name" value="ARYLSULFATASE FAMILY MEMBER"/>
    <property type="match status" value="1"/>
</dbReference>
<dbReference type="OrthoDB" id="9764377at2"/>
<keyword evidence="4" id="KW-0106">Calcium</keyword>
<feature type="domain" description="Sulfatase N-terminal" evidence="5">
    <location>
        <begin position="24"/>
        <end position="333"/>
    </location>
</feature>